<evidence type="ECO:0000313" key="13">
    <source>
        <dbReference type="Proteomes" id="UP000095329"/>
    </source>
</evidence>
<keyword evidence="4 7" id="KW-0560">Oxidoreductase</keyword>
<gene>
    <name evidence="12" type="ORF">J116_001265</name>
</gene>
<feature type="domain" description="UDP-glucose/GDP-mannose dehydrogenase C-terminal" evidence="11">
    <location>
        <begin position="310"/>
        <end position="413"/>
    </location>
</feature>
<evidence type="ECO:0000256" key="2">
    <source>
        <dbReference type="ARBA" id="ARBA00006601"/>
    </source>
</evidence>
<keyword evidence="5 7" id="KW-0520">NAD</keyword>
<dbReference type="InterPro" id="IPR008927">
    <property type="entry name" value="6-PGluconate_DH-like_C_sf"/>
</dbReference>
<comment type="catalytic activity">
    <reaction evidence="6 7">
        <text>UDP-alpha-D-glucose + 2 NAD(+) + H2O = UDP-alpha-D-glucuronate + 2 NADH + 3 H(+)</text>
        <dbReference type="Rhea" id="RHEA:23596"/>
        <dbReference type="ChEBI" id="CHEBI:15377"/>
        <dbReference type="ChEBI" id="CHEBI:15378"/>
        <dbReference type="ChEBI" id="CHEBI:57540"/>
        <dbReference type="ChEBI" id="CHEBI:57945"/>
        <dbReference type="ChEBI" id="CHEBI:58052"/>
        <dbReference type="ChEBI" id="CHEBI:58885"/>
        <dbReference type="EC" id="1.1.1.22"/>
    </reaction>
</comment>
<dbReference type="InterPro" id="IPR036291">
    <property type="entry name" value="NAD(P)-bd_dom_sf"/>
</dbReference>
<dbReference type="NCBIfam" id="TIGR03026">
    <property type="entry name" value="NDP-sugDHase"/>
    <property type="match status" value="1"/>
</dbReference>
<dbReference type="Gene3D" id="1.20.5.100">
    <property type="entry name" value="Cytochrome c1, transmembrane anchor, C-terminal"/>
    <property type="match status" value="1"/>
</dbReference>
<evidence type="ECO:0000256" key="8">
    <source>
        <dbReference type="PIRSR" id="PIRSR500134-1"/>
    </source>
</evidence>
<dbReference type="InterPro" id="IPR014026">
    <property type="entry name" value="UDP-Glc/GDP-Man_DH_dimer"/>
</dbReference>
<dbReference type="PRINTS" id="PR00411">
    <property type="entry name" value="PNDRDTASEI"/>
</dbReference>
<protein>
    <recommendedName>
        <fullName evidence="3 7">UDP-glucose 6-dehydrogenase</fullName>
        <ecNumber evidence="3 7">1.1.1.22</ecNumber>
    </recommendedName>
</protein>
<proteinExistence type="inferred from homology"/>
<dbReference type="UniPathway" id="UPA00038">
    <property type="reaction ID" value="UER00491"/>
</dbReference>
<dbReference type="InterPro" id="IPR017476">
    <property type="entry name" value="UDP-Glc/GDP-Man"/>
</dbReference>
<evidence type="ECO:0000256" key="7">
    <source>
        <dbReference type="PIRNR" id="PIRNR000124"/>
    </source>
</evidence>
<accession>A0A1D3DLW5</accession>
<dbReference type="GO" id="GO:0003979">
    <property type="term" value="F:UDP-glucose 6-dehydrogenase activity"/>
    <property type="evidence" value="ECO:0007669"/>
    <property type="project" value="UniProtKB-EC"/>
</dbReference>
<feature type="binding site" evidence="10">
    <location>
        <position position="259"/>
    </location>
    <ligand>
        <name>NAD(+)</name>
        <dbReference type="ChEBI" id="CHEBI:57540"/>
    </ligand>
</feature>
<feature type="binding site" evidence="9">
    <location>
        <position position="200"/>
    </location>
    <ligand>
        <name>substrate</name>
    </ligand>
</feature>
<feature type="binding site" evidence="9">
    <location>
        <begin position="245"/>
        <end position="249"/>
    </location>
    <ligand>
        <name>substrate</name>
    </ligand>
</feature>
<comment type="caution">
    <text evidence="12">The sequence shown here is derived from an EMBL/GenBank/DDBJ whole genome shotgun (WGS) entry which is preliminary data.</text>
</comment>
<feature type="binding site" evidence="10">
    <location>
        <position position="122"/>
    </location>
    <ligand>
        <name>NAD(+)</name>
        <dbReference type="ChEBI" id="CHEBI:57540"/>
    </ligand>
</feature>
<dbReference type="SUPFAM" id="SSF51735">
    <property type="entry name" value="NAD(P)-binding Rossmann-fold domains"/>
    <property type="match status" value="1"/>
</dbReference>
<keyword evidence="13" id="KW-1185">Reference proteome</keyword>
<dbReference type="InterPro" id="IPR014027">
    <property type="entry name" value="UDP-Glc/GDP-Man_DH_C"/>
</dbReference>
<evidence type="ECO:0000256" key="9">
    <source>
        <dbReference type="PIRSR" id="PIRSR500134-2"/>
    </source>
</evidence>
<dbReference type="GO" id="GO:0006065">
    <property type="term" value="P:UDP-glucuronate biosynthetic process"/>
    <property type="evidence" value="ECO:0007669"/>
    <property type="project" value="UniProtKB-UniPathway"/>
</dbReference>
<sequence length="449" mass="48044">MRVAVVGQGYVGVTGAVALARQGHHVTGIEKDPARLRSLTEGRTPVSEPGLQQELSLALETGRLRFAPDLTRTHVTEPFEIVLITVGTPPADDGTADLSQVKAALAEVAELLPAPHVVLKSTVPPGTSERLMAQHPRLRERYAYNPEFLNQGSALDDWTTPSRVVAGVWAQPVTEVLHTLYGALTCPWVVTTPTTAEMTKYASNAFLATKISFSNECARLCATPDLNIDQVMQAVGLDPRIGHAFLQPGLGFGDSCLPKDTTALARWAASRGLATPLLNAVIDVNRDQAALVRDTLRQELGADLARSEVAVLGARYEPWSDDMRAAPSRAVVPQLLAETAGVRVWDPAMDADELGRLFPGARPCPDLRTALRGARAVAVLTEWPETIEADWSVLATELAAPAVVVDGKNCLLPERLAGLPLTYRSAGNRLPERATTSFGDGTPYPAPSA</sequence>
<feature type="active site" description="Nucleophile" evidence="8">
    <location>
        <position position="256"/>
    </location>
</feature>
<dbReference type="SMART" id="SM00984">
    <property type="entry name" value="UDPG_MGDP_dh_C"/>
    <property type="match status" value="1"/>
</dbReference>
<dbReference type="PANTHER" id="PTHR43750">
    <property type="entry name" value="UDP-GLUCOSE 6-DEHYDROGENASE TUAD"/>
    <property type="match status" value="1"/>
</dbReference>
<dbReference type="PIRSF" id="PIRSF500134">
    <property type="entry name" value="UDPglc_DH_bac"/>
    <property type="match status" value="1"/>
</dbReference>
<dbReference type="Pfam" id="PF03720">
    <property type="entry name" value="UDPG_MGDP_dh_C"/>
    <property type="match status" value="1"/>
</dbReference>
<dbReference type="Pfam" id="PF03721">
    <property type="entry name" value="UDPG_MGDP_dh_N"/>
    <property type="match status" value="1"/>
</dbReference>
<dbReference type="EC" id="1.1.1.22" evidence="3 7"/>
<reference evidence="12 13" key="1">
    <citation type="journal article" date="2013" name="Genome Announc.">
        <title>Genome Sequence of Streptomyces violaceusniger Strain SPC6, a Halotolerant Streptomycete That Exhibits Rapid Growth and Development.</title>
        <authorList>
            <person name="Chen X."/>
            <person name="Zhang B."/>
            <person name="Zhang W."/>
            <person name="Wu X."/>
            <person name="Zhang M."/>
            <person name="Chen T."/>
            <person name="Liu G."/>
            <person name="Dyson P."/>
        </authorList>
    </citation>
    <scope>NUCLEOTIDE SEQUENCE [LARGE SCALE GENOMIC DNA]</scope>
    <source>
        <strain evidence="12 13">SPC6</strain>
    </source>
</reference>
<dbReference type="GO" id="GO:0000271">
    <property type="term" value="P:polysaccharide biosynthetic process"/>
    <property type="evidence" value="ECO:0007669"/>
    <property type="project" value="InterPro"/>
</dbReference>
<dbReference type="RefSeq" id="WP_051204003.1">
    <property type="nucleotide sequence ID" value="NZ_ASHX02000001.1"/>
</dbReference>
<feature type="binding site" evidence="10">
    <location>
        <position position="88"/>
    </location>
    <ligand>
        <name>NAD(+)</name>
        <dbReference type="ChEBI" id="CHEBI:57540"/>
    </ligand>
</feature>
<dbReference type="GO" id="GO:0051287">
    <property type="term" value="F:NAD binding"/>
    <property type="evidence" value="ECO:0007669"/>
    <property type="project" value="InterPro"/>
</dbReference>
<dbReference type="Proteomes" id="UP000095329">
    <property type="component" value="Unassembled WGS sequence"/>
</dbReference>
<dbReference type="AlphaFoldDB" id="A0A1D3DLW5"/>
<evidence type="ECO:0000256" key="5">
    <source>
        <dbReference type="ARBA" id="ARBA00023027"/>
    </source>
</evidence>
<dbReference type="Pfam" id="PF00984">
    <property type="entry name" value="UDPG_MGDP_dh"/>
    <property type="match status" value="1"/>
</dbReference>
<evidence type="ECO:0000256" key="1">
    <source>
        <dbReference type="ARBA" id="ARBA00004701"/>
    </source>
</evidence>
<evidence type="ECO:0000256" key="4">
    <source>
        <dbReference type="ARBA" id="ARBA00023002"/>
    </source>
</evidence>
<dbReference type="SUPFAM" id="SSF48179">
    <property type="entry name" value="6-phosphogluconate dehydrogenase C-terminal domain-like"/>
    <property type="match status" value="1"/>
</dbReference>
<evidence type="ECO:0000256" key="6">
    <source>
        <dbReference type="ARBA" id="ARBA00047473"/>
    </source>
</evidence>
<comment type="pathway">
    <text evidence="1">Nucleotide-sugar biosynthesis; UDP-alpha-D-glucuronate biosynthesis; UDP-alpha-D-glucuronate from UDP-alpha-D-glucose: step 1/1.</text>
</comment>
<organism evidence="12 13">
    <name type="scientific">Streptomyces thermolilacinus SPC6</name>
    <dbReference type="NCBI Taxonomy" id="1306406"/>
    <lineage>
        <taxon>Bacteria</taxon>
        <taxon>Bacillati</taxon>
        <taxon>Actinomycetota</taxon>
        <taxon>Actinomycetes</taxon>
        <taxon>Kitasatosporales</taxon>
        <taxon>Streptomycetaceae</taxon>
        <taxon>Streptomyces</taxon>
    </lineage>
</organism>
<evidence type="ECO:0000259" key="11">
    <source>
        <dbReference type="SMART" id="SM00984"/>
    </source>
</evidence>
<evidence type="ECO:0000313" key="12">
    <source>
        <dbReference type="EMBL" id="OEJ93305.1"/>
    </source>
</evidence>
<evidence type="ECO:0000256" key="10">
    <source>
        <dbReference type="PIRSR" id="PIRSR500134-3"/>
    </source>
</evidence>
<dbReference type="PANTHER" id="PTHR43750:SF3">
    <property type="entry name" value="UDP-GLUCOSE 6-DEHYDROGENASE TUAD"/>
    <property type="match status" value="1"/>
</dbReference>
<dbReference type="InterPro" id="IPR001732">
    <property type="entry name" value="UDP-Glc/GDP-Man_DH_N"/>
</dbReference>
<dbReference type="Gene3D" id="3.40.50.720">
    <property type="entry name" value="NAD(P)-binding Rossmann-like Domain"/>
    <property type="match status" value="2"/>
</dbReference>
<dbReference type="SUPFAM" id="SSF52413">
    <property type="entry name" value="UDP-glucose/GDP-mannose dehydrogenase C-terminal domain"/>
    <property type="match status" value="1"/>
</dbReference>
<feature type="binding site" evidence="10">
    <location>
        <position position="35"/>
    </location>
    <ligand>
        <name>NAD(+)</name>
        <dbReference type="ChEBI" id="CHEBI:57540"/>
    </ligand>
</feature>
<feature type="binding site" evidence="10">
    <location>
        <position position="324"/>
    </location>
    <ligand>
        <name>NAD(+)</name>
        <dbReference type="ChEBI" id="CHEBI:57540"/>
    </ligand>
</feature>
<dbReference type="EMBL" id="ASHX02000001">
    <property type="protein sequence ID" value="OEJ93305.1"/>
    <property type="molecule type" value="Genomic_DNA"/>
</dbReference>
<evidence type="ECO:0000256" key="3">
    <source>
        <dbReference type="ARBA" id="ARBA00012954"/>
    </source>
</evidence>
<dbReference type="OrthoDB" id="5193947at2"/>
<comment type="similarity">
    <text evidence="2 7">Belongs to the UDP-glucose/GDP-mannose dehydrogenase family.</text>
</comment>
<name>A0A1D3DLW5_9ACTN</name>
<dbReference type="PIRSF" id="PIRSF000124">
    <property type="entry name" value="UDPglc_GDPman_dh"/>
    <property type="match status" value="1"/>
</dbReference>
<dbReference type="InterPro" id="IPR036220">
    <property type="entry name" value="UDP-Glc/GDP-Man_DH_C_sf"/>
</dbReference>
<dbReference type="STRING" id="1306406.J116_001265"/>
<feature type="binding site" evidence="9">
    <location>
        <position position="253"/>
    </location>
    <ligand>
        <name>substrate</name>
    </ligand>
</feature>
<dbReference type="InterPro" id="IPR028357">
    <property type="entry name" value="UDPglc_DH_bac"/>
</dbReference>
<dbReference type="eggNOG" id="COG1004">
    <property type="taxonomic scope" value="Bacteria"/>
</dbReference>